<accession>A0ABW9LN64</accession>
<protein>
    <submittedName>
        <fullName evidence="1">Uncharacterized protein</fullName>
    </submittedName>
</protein>
<proteinExistence type="predicted"/>
<reference evidence="1 2" key="1">
    <citation type="submission" date="2024-12" db="EMBL/GenBank/DDBJ databases">
        <title>The coexistence of Mycolicibacterium septicum and Mycolicibacterium nivoides in clinical samples.</title>
        <authorList>
            <person name="Wang C."/>
            <person name="Feng Y."/>
            <person name="Zong Z."/>
        </authorList>
    </citation>
    <scope>NUCLEOTIDE SEQUENCE [LARGE SCALE GENOMIC DNA]</scope>
    <source>
        <strain evidence="1 2">120309</strain>
    </source>
</reference>
<organism evidence="1 2">
    <name type="scientific">Mycolicibacterium nivoides</name>
    <dbReference type="NCBI Taxonomy" id="2487344"/>
    <lineage>
        <taxon>Bacteria</taxon>
        <taxon>Bacillati</taxon>
        <taxon>Actinomycetota</taxon>
        <taxon>Actinomycetes</taxon>
        <taxon>Mycobacteriales</taxon>
        <taxon>Mycobacteriaceae</taxon>
        <taxon>Mycolicibacterium</taxon>
    </lineage>
</organism>
<evidence type="ECO:0000313" key="2">
    <source>
        <dbReference type="Proteomes" id="UP001635816"/>
    </source>
</evidence>
<gene>
    <name evidence="1" type="ORF">ACK4CT_33380</name>
</gene>
<name>A0ABW9LN64_9MYCO</name>
<dbReference type="RefSeq" id="WP_409545621.1">
    <property type="nucleotide sequence ID" value="NZ_JBKBDD010000020.1"/>
</dbReference>
<evidence type="ECO:0000313" key="1">
    <source>
        <dbReference type="EMBL" id="MFN6548096.1"/>
    </source>
</evidence>
<sequence>MSISRATGEASSQLILDKDEAYQRSLDIETAETATTVVARRDAT</sequence>
<keyword evidence="2" id="KW-1185">Reference proteome</keyword>
<dbReference type="Proteomes" id="UP001635816">
    <property type="component" value="Unassembled WGS sequence"/>
</dbReference>
<comment type="caution">
    <text evidence="1">The sequence shown here is derived from an EMBL/GenBank/DDBJ whole genome shotgun (WGS) entry which is preliminary data.</text>
</comment>
<dbReference type="EMBL" id="JBKBDD010000020">
    <property type="protein sequence ID" value="MFN6548096.1"/>
    <property type="molecule type" value="Genomic_DNA"/>
</dbReference>